<reference evidence="2 3" key="1">
    <citation type="submission" date="2022-05" db="EMBL/GenBank/DDBJ databases">
        <authorList>
            <consortium name="Genoscope - CEA"/>
            <person name="William W."/>
        </authorList>
    </citation>
    <scope>NUCLEOTIDE SEQUENCE [LARGE SCALE GENOMIC DNA]</scope>
</reference>
<sequence>MVVTSIERLFRNSSDSCKEIRRLYGYEGNIVFTDNKDQKVKTFNPLSATVETLLGTGHEGTLRGLLAKCPFFATSNVSMIVLELVHDAFQLSLQDAVCNVSSVNAYIKNTVAEVRQYYKMKETATINGPKGTVSSKTQESLVLLERGMEQLRDNVKNVNEDYLGDIDLRTLLTTQVENLHAVSHFKNETFTALQYAQDFGTILKESLKRTTKWGAKYFTLEKSYYPVPKSSVELRDVDLVKPPPADNVDPNIEAAMKELVDRYRPVKDSKKRINKRQSGSPAASYDPGTDNEERVDQGTNIPRATNEVPRITSVDESMLGVVAVGDVTDLPEQQDEFDTDSESDVDNDTDITFSRFGRTTRAHFRLDL</sequence>
<feature type="region of interest" description="Disordered" evidence="1">
    <location>
        <begin position="266"/>
        <end position="312"/>
    </location>
</feature>
<feature type="region of interest" description="Disordered" evidence="1">
    <location>
        <begin position="329"/>
        <end position="348"/>
    </location>
</feature>
<evidence type="ECO:0000256" key="1">
    <source>
        <dbReference type="SAM" id="MobiDB-lite"/>
    </source>
</evidence>
<protein>
    <submittedName>
        <fullName evidence="2">Uncharacterized protein</fullName>
    </submittedName>
</protein>
<dbReference type="AlphaFoldDB" id="A0AAU9VL70"/>
<keyword evidence="3" id="KW-1185">Reference proteome</keyword>
<dbReference type="EMBL" id="CALNXJ010000001">
    <property type="protein sequence ID" value="CAH3031899.1"/>
    <property type="molecule type" value="Genomic_DNA"/>
</dbReference>
<feature type="compositionally biased region" description="Acidic residues" evidence="1">
    <location>
        <begin position="332"/>
        <end position="348"/>
    </location>
</feature>
<dbReference type="Proteomes" id="UP001159428">
    <property type="component" value="Unassembled WGS sequence"/>
</dbReference>
<evidence type="ECO:0000313" key="2">
    <source>
        <dbReference type="EMBL" id="CAH3031899.1"/>
    </source>
</evidence>
<comment type="caution">
    <text evidence="2">The sequence shown here is derived from an EMBL/GenBank/DDBJ whole genome shotgun (WGS) entry which is preliminary data.</text>
</comment>
<evidence type="ECO:0000313" key="3">
    <source>
        <dbReference type="Proteomes" id="UP001159428"/>
    </source>
</evidence>
<name>A0AAU9VL70_9CNID</name>
<proteinExistence type="predicted"/>
<gene>
    <name evidence="2" type="ORF">PMEA_00000728</name>
</gene>
<accession>A0AAU9VL70</accession>
<organism evidence="2 3">
    <name type="scientific">Pocillopora meandrina</name>
    <dbReference type="NCBI Taxonomy" id="46732"/>
    <lineage>
        <taxon>Eukaryota</taxon>
        <taxon>Metazoa</taxon>
        <taxon>Cnidaria</taxon>
        <taxon>Anthozoa</taxon>
        <taxon>Hexacorallia</taxon>
        <taxon>Scleractinia</taxon>
        <taxon>Astrocoeniina</taxon>
        <taxon>Pocilloporidae</taxon>
        <taxon>Pocillopora</taxon>
    </lineage>
</organism>